<evidence type="ECO:0000313" key="1">
    <source>
        <dbReference type="EMBL" id="TWF46323.1"/>
    </source>
</evidence>
<comment type="caution">
    <text evidence="1">The sequence shown here is derived from an EMBL/GenBank/DDBJ whole genome shotgun (WGS) entry which is preliminary data.</text>
</comment>
<dbReference type="EMBL" id="VIWP01000015">
    <property type="protein sequence ID" value="TWF46323.1"/>
    <property type="molecule type" value="Genomic_DNA"/>
</dbReference>
<organism evidence="1 2">
    <name type="scientific">Neorhizobium alkalisoli</name>
    <dbReference type="NCBI Taxonomy" id="528178"/>
    <lineage>
        <taxon>Bacteria</taxon>
        <taxon>Pseudomonadati</taxon>
        <taxon>Pseudomonadota</taxon>
        <taxon>Alphaproteobacteria</taxon>
        <taxon>Hyphomicrobiales</taxon>
        <taxon>Rhizobiaceae</taxon>
        <taxon>Rhizobium/Agrobacterium group</taxon>
        <taxon>Neorhizobium</taxon>
    </lineage>
</organism>
<proteinExistence type="predicted"/>
<keyword evidence="2" id="KW-1185">Reference proteome</keyword>
<sequence>MAMAQFSGIVTDDSCYILLQRGIVQMTYIGAPYVFQFTDRVTGKGCSVSQSIITVEGKTFFLSDDGFYVLQGGQLQPIGMGKVDRWFLDNADLNQAHLMTVAADPRETLVYWQYVSKSSVTGKPDMMLIFNYHTRRMDHSGCHDPLHIQFRFLAVDNRSARRVRHP</sequence>
<accession>A0A561Q7I2</accession>
<dbReference type="Proteomes" id="UP000320653">
    <property type="component" value="Unassembled WGS sequence"/>
</dbReference>
<gene>
    <name evidence="1" type="ORF">FHW37_11518</name>
</gene>
<dbReference type="AlphaFoldDB" id="A0A561Q7I2"/>
<name>A0A561Q7I2_9HYPH</name>
<reference evidence="1 2" key="1">
    <citation type="submission" date="2019-06" db="EMBL/GenBank/DDBJ databases">
        <title>Sorghum-associated microbial communities from plants grown in Nebraska, USA.</title>
        <authorList>
            <person name="Schachtman D."/>
        </authorList>
    </citation>
    <scope>NUCLEOTIDE SEQUENCE [LARGE SCALE GENOMIC DNA]</scope>
    <source>
        <strain evidence="1 2">1225</strain>
    </source>
</reference>
<evidence type="ECO:0000313" key="2">
    <source>
        <dbReference type="Proteomes" id="UP000320653"/>
    </source>
</evidence>
<protein>
    <submittedName>
        <fullName evidence="1">Uncharacterized protein</fullName>
    </submittedName>
</protein>